<keyword evidence="2" id="KW-1185">Reference proteome</keyword>
<accession>G5A9V0</accession>
<evidence type="ECO:0000313" key="1">
    <source>
        <dbReference type="EMBL" id="EGZ07380.1"/>
    </source>
</evidence>
<sequence length="53" mass="6024">DVPSPKMVEDYHKIIGDVDVHDQLRLQRFPSEIVIFLQNVLQRVLGGSIVDPP</sequence>
<dbReference type="KEGG" id="psoj:PHYSODRAFT_528674"/>
<evidence type="ECO:0000313" key="2">
    <source>
        <dbReference type="Proteomes" id="UP000002640"/>
    </source>
</evidence>
<dbReference type="InParanoid" id="G5A9V0"/>
<proteinExistence type="predicted"/>
<organism evidence="1 2">
    <name type="scientific">Phytophthora sojae (strain P6497)</name>
    <name type="common">Soybean stem and root rot agent</name>
    <name type="synonym">Phytophthora megasperma f. sp. glycines</name>
    <dbReference type="NCBI Taxonomy" id="1094619"/>
    <lineage>
        <taxon>Eukaryota</taxon>
        <taxon>Sar</taxon>
        <taxon>Stramenopiles</taxon>
        <taxon>Oomycota</taxon>
        <taxon>Peronosporomycetes</taxon>
        <taxon>Peronosporales</taxon>
        <taxon>Peronosporaceae</taxon>
        <taxon>Phytophthora</taxon>
    </lineage>
</organism>
<name>G5A9V0_PHYSP</name>
<dbReference type="Proteomes" id="UP000002640">
    <property type="component" value="Unassembled WGS sequence"/>
</dbReference>
<dbReference type="AlphaFoldDB" id="G5A9V0"/>
<reference evidence="1 2" key="1">
    <citation type="journal article" date="2006" name="Science">
        <title>Phytophthora genome sequences uncover evolutionary origins and mechanisms of pathogenesis.</title>
        <authorList>
            <person name="Tyler B.M."/>
            <person name="Tripathy S."/>
            <person name="Zhang X."/>
            <person name="Dehal P."/>
            <person name="Jiang R.H."/>
            <person name="Aerts A."/>
            <person name="Arredondo F.D."/>
            <person name="Baxter L."/>
            <person name="Bensasson D."/>
            <person name="Beynon J.L."/>
            <person name="Chapman J."/>
            <person name="Damasceno C.M."/>
            <person name="Dorrance A.E."/>
            <person name="Dou D."/>
            <person name="Dickerman A.W."/>
            <person name="Dubchak I.L."/>
            <person name="Garbelotto M."/>
            <person name="Gijzen M."/>
            <person name="Gordon S.G."/>
            <person name="Govers F."/>
            <person name="Grunwald N.J."/>
            <person name="Huang W."/>
            <person name="Ivors K.L."/>
            <person name="Jones R.W."/>
            <person name="Kamoun S."/>
            <person name="Krampis K."/>
            <person name="Lamour K.H."/>
            <person name="Lee M.K."/>
            <person name="McDonald W.H."/>
            <person name="Medina M."/>
            <person name="Meijer H.J."/>
            <person name="Nordberg E.K."/>
            <person name="Maclean D.J."/>
            <person name="Ospina-Giraldo M.D."/>
            <person name="Morris P.F."/>
            <person name="Phuntumart V."/>
            <person name="Putnam N.H."/>
            <person name="Rash S."/>
            <person name="Rose J.K."/>
            <person name="Sakihama Y."/>
            <person name="Salamov A.A."/>
            <person name="Savidor A."/>
            <person name="Scheuring C.F."/>
            <person name="Smith B.M."/>
            <person name="Sobral B.W."/>
            <person name="Terry A."/>
            <person name="Torto-Alalibo T.A."/>
            <person name="Win J."/>
            <person name="Xu Z."/>
            <person name="Zhang H."/>
            <person name="Grigoriev I.V."/>
            <person name="Rokhsar D.S."/>
            <person name="Boore J.L."/>
        </authorList>
    </citation>
    <scope>NUCLEOTIDE SEQUENCE [LARGE SCALE GENOMIC DNA]</scope>
    <source>
        <strain evidence="1 2">P6497</strain>
    </source>
</reference>
<dbReference type="GeneID" id="20661264"/>
<feature type="non-terminal residue" evidence="1">
    <location>
        <position position="1"/>
    </location>
</feature>
<dbReference type="RefSeq" id="XP_009536946.1">
    <property type="nucleotide sequence ID" value="XM_009538651.1"/>
</dbReference>
<protein>
    <submittedName>
        <fullName evidence="1">Uncharacterized protein</fullName>
    </submittedName>
</protein>
<gene>
    <name evidence="1" type="ORF">PHYSODRAFT_528674</name>
</gene>
<dbReference type="EMBL" id="JH159162">
    <property type="protein sequence ID" value="EGZ07380.1"/>
    <property type="molecule type" value="Genomic_DNA"/>
</dbReference>